<evidence type="ECO:0000313" key="6">
    <source>
        <dbReference type="Proteomes" id="UP000626092"/>
    </source>
</evidence>
<proteinExistence type="predicted"/>
<dbReference type="PANTHER" id="PTHR22792">
    <property type="entry name" value="LUPUS LA PROTEIN-RELATED"/>
    <property type="match status" value="1"/>
</dbReference>
<evidence type="ECO:0000259" key="4">
    <source>
        <dbReference type="PROSITE" id="PS50961"/>
    </source>
</evidence>
<evidence type="ECO:0000256" key="1">
    <source>
        <dbReference type="ARBA" id="ARBA00022884"/>
    </source>
</evidence>
<dbReference type="InterPro" id="IPR036390">
    <property type="entry name" value="WH_DNA-bd_sf"/>
</dbReference>
<comment type="caution">
    <text evidence="5">The sequence shown here is derived from an EMBL/GenBank/DDBJ whole genome shotgun (WGS) entry which is preliminary data.</text>
</comment>
<evidence type="ECO:0000313" key="5">
    <source>
        <dbReference type="EMBL" id="KAF7119918.1"/>
    </source>
</evidence>
<accession>A0A834L3U4</accession>
<organism evidence="5 6">
    <name type="scientific">Rhododendron simsii</name>
    <name type="common">Sims's rhododendron</name>
    <dbReference type="NCBI Taxonomy" id="118357"/>
    <lineage>
        <taxon>Eukaryota</taxon>
        <taxon>Viridiplantae</taxon>
        <taxon>Streptophyta</taxon>
        <taxon>Embryophyta</taxon>
        <taxon>Tracheophyta</taxon>
        <taxon>Spermatophyta</taxon>
        <taxon>Magnoliopsida</taxon>
        <taxon>eudicotyledons</taxon>
        <taxon>Gunneridae</taxon>
        <taxon>Pentapetalae</taxon>
        <taxon>asterids</taxon>
        <taxon>Ericales</taxon>
        <taxon>Ericaceae</taxon>
        <taxon>Ericoideae</taxon>
        <taxon>Rhodoreae</taxon>
        <taxon>Rhododendron</taxon>
    </lineage>
</organism>
<keyword evidence="1 2" id="KW-0694">RNA-binding</keyword>
<dbReference type="SUPFAM" id="SSF46785">
    <property type="entry name" value="Winged helix' DNA-binding domain"/>
    <property type="match status" value="1"/>
</dbReference>
<feature type="compositionally biased region" description="Basic residues" evidence="3">
    <location>
        <begin position="107"/>
        <end position="120"/>
    </location>
</feature>
<dbReference type="InterPro" id="IPR036388">
    <property type="entry name" value="WH-like_DNA-bd_sf"/>
</dbReference>
<gene>
    <name evidence="5" type="ORF">RHSIM_Rhsim13G0202000</name>
</gene>
<dbReference type="PROSITE" id="PS50961">
    <property type="entry name" value="HTH_LA"/>
    <property type="match status" value="1"/>
</dbReference>
<dbReference type="Proteomes" id="UP000626092">
    <property type="component" value="Unassembled WGS sequence"/>
</dbReference>
<feature type="region of interest" description="Disordered" evidence="3">
    <location>
        <begin position="1"/>
        <end position="134"/>
    </location>
</feature>
<dbReference type="InterPro" id="IPR045180">
    <property type="entry name" value="La_dom_prot"/>
</dbReference>
<reference evidence="5" key="1">
    <citation type="submission" date="2019-11" db="EMBL/GenBank/DDBJ databases">
        <authorList>
            <person name="Liu Y."/>
            <person name="Hou J."/>
            <person name="Li T.-Q."/>
            <person name="Guan C.-H."/>
            <person name="Wu X."/>
            <person name="Wu H.-Z."/>
            <person name="Ling F."/>
            <person name="Zhang R."/>
            <person name="Shi X.-G."/>
            <person name="Ren J.-P."/>
            <person name="Chen E.-F."/>
            <person name="Sun J.-M."/>
        </authorList>
    </citation>
    <scope>NUCLEOTIDE SEQUENCE</scope>
    <source>
        <strain evidence="5">Adult_tree_wgs_1</strain>
        <tissue evidence="5">Leaves</tissue>
    </source>
</reference>
<dbReference type="GO" id="GO:0003723">
    <property type="term" value="F:RNA binding"/>
    <property type="evidence" value="ECO:0007669"/>
    <property type="project" value="UniProtKB-UniRule"/>
</dbReference>
<dbReference type="Pfam" id="PF05383">
    <property type="entry name" value="La"/>
    <property type="match status" value="1"/>
</dbReference>
<evidence type="ECO:0000256" key="2">
    <source>
        <dbReference type="PROSITE-ProRule" id="PRU00332"/>
    </source>
</evidence>
<keyword evidence="6" id="KW-1185">Reference proteome</keyword>
<dbReference type="SMART" id="SM00715">
    <property type="entry name" value="LA"/>
    <property type="match status" value="1"/>
</dbReference>
<name>A0A834L3U4_RHOSS</name>
<dbReference type="PANTHER" id="PTHR22792:SF101">
    <property type="entry name" value="LA-RELATED PROTEIN 1A"/>
    <property type="match status" value="1"/>
</dbReference>
<evidence type="ECO:0000256" key="3">
    <source>
        <dbReference type="SAM" id="MobiDB-lite"/>
    </source>
</evidence>
<sequence>MVVAENEASSSGDEVSGPKSPWKTPPALVDPRTAPSLPPPPDSPVMGADSWPALSDAQRPKNSETTATKLPQPPQPLDTVAPGATVLLSPGSGVQQKSHGPGSPNPTHKHSPSRHQKAGSKRNQNVAPPFGAPLHYHQPPIPPVFHGMFPVPHIPVPGYAYQPYPVPYPSIEANVVKCGSEASMQTTVPPANTIDANRSLKPPAQGDPNAFVANFPNRRPNMQEPGVHFNTSWHNQRAFGSGDGMVVQNIGPRAFIRPPFFGPAPGFIGGPSFPGPPGSIYWLPAAPPSPIRLPHPPRFVPHPLNTMPSTLPPETLALRANILKQIEYYFSDENLENDRYLISLMDDKGWVPISKIADFKRVKKMSTDIPFILDALQNSSVIEVQGQTYDSKYYRSKVVGLEWVNRGFRPQERSSFREGCPSAMTTFTPEGNMIRRHDEWAKWIPAVLEQNLSSAAHQPLGQPSEEAVVSLKNDFDEKPADNENLVQHLSGGVGQIRRNTEKARFDSVKAGFVHHEKIEMETEDMQSDLAVQNLGGLSNDFANTFMLDEELEQEHKTIKNDHLSSIRRYYMLL</sequence>
<protein>
    <recommendedName>
        <fullName evidence="4">HTH La-type RNA-binding domain-containing protein</fullName>
    </recommendedName>
</protein>
<dbReference type="EMBL" id="WJXA01000013">
    <property type="protein sequence ID" value="KAF7119918.1"/>
    <property type="molecule type" value="Genomic_DNA"/>
</dbReference>
<dbReference type="InterPro" id="IPR006630">
    <property type="entry name" value="La_HTH"/>
</dbReference>
<dbReference type="Gene3D" id="1.10.10.10">
    <property type="entry name" value="Winged helix-like DNA-binding domain superfamily/Winged helix DNA-binding domain"/>
    <property type="match status" value="1"/>
</dbReference>
<dbReference type="OrthoDB" id="340227at2759"/>
<dbReference type="CDD" id="cd07323">
    <property type="entry name" value="LAM"/>
    <property type="match status" value="1"/>
</dbReference>
<feature type="domain" description="HTH La-type RNA-binding" evidence="4">
    <location>
        <begin position="312"/>
        <end position="401"/>
    </location>
</feature>
<dbReference type="AlphaFoldDB" id="A0A834L3U4"/>